<gene>
    <name evidence="1" type="ORF">PsorP6_016460</name>
</gene>
<dbReference type="EMBL" id="CM047587">
    <property type="protein sequence ID" value="KAI9906882.1"/>
    <property type="molecule type" value="Genomic_DNA"/>
</dbReference>
<comment type="caution">
    <text evidence="1">The sequence shown here is derived from an EMBL/GenBank/DDBJ whole genome shotgun (WGS) entry which is preliminary data.</text>
</comment>
<keyword evidence="2" id="KW-1185">Reference proteome</keyword>
<organism evidence="1 2">
    <name type="scientific">Peronosclerospora sorghi</name>
    <dbReference type="NCBI Taxonomy" id="230839"/>
    <lineage>
        <taxon>Eukaryota</taxon>
        <taxon>Sar</taxon>
        <taxon>Stramenopiles</taxon>
        <taxon>Oomycota</taxon>
        <taxon>Peronosporomycetes</taxon>
        <taxon>Peronosporales</taxon>
        <taxon>Peronosporaceae</taxon>
        <taxon>Peronosclerospora</taxon>
    </lineage>
</organism>
<accession>A0ACC0VKZ2</accession>
<reference evidence="1 2" key="1">
    <citation type="journal article" date="2022" name="bioRxiv">
        <title>The genome of the oomycete Peronosclerospora sorghi, a cosmopolitan pathogen of maize and sorghum, is inflated with dispersed pseudogenes.</title>
        <authorList>
            <person name="Fletcher K."/>
            <person name="Martin F."/>
            <person name="Isakeit T."/>
            <person name="Cavanaugh K."/>
            <person name="Magill C."/>
            <person name="Michelmore R."/>
        </authorList>
    </citation>
    <scope>NUCLEOTIDE SEQUENCE [LARGE SCALE GENOMIC DNA]</scope>
    <source>
        <strain evidence="1">P6</strain>
    </source>
</reference>
<protein>
    <submittedName>
        <fullName evidence="1">Uncharacterized protein</fullName>
    </submittedName>
</protein>
<evidence type="ECO:0000313" key="1">
    <source>
        <dbReference type="EMBL" id="KAI9906882.1"/>
    </source>
</evidence>
<dbReference type="Proteomes" id="UP001163321">
    <property type="component" value="Chromosome 8"/>
</dbReference>
<sequence length="126" mass="14001">MLLKQATEESQPDPDSIFTTESHRLTLVLLPLSAPFRSPLLADARTKVVQDVQRIKCVIKGSQLQVPVYASDAEVVNLQTLDNIIEELINLQLLKLVDWTATWAMIAKNHSNATHILDFGPELGVT</sequence>
<name>A0ACC0VKZ2_9STRA</name>
<proteinExistence type="predicted"/>
<evidence type="ECO:0000313" key="2">
    <source>
        <dbReference type="Proteomes" id="UP001163321"/>
    </source>
</evidence>